<proteinExistence type="predicted"/>
<protein>
    <submittedName>
        <fullName evidence="1">Uncharacterized protein</fullName>
    </submittedName>
</protein>
<keyword evidence="2" id="KW-1185">Reference proteome</keyword>
<evidence type="ECO:0000313" key="2">
    <source>
        <dbReference type="Proteomes" id="UP000265520"/>
    </source>
</evidence>
<dbReference type="EMBL" id="LXQA010219996">
    <property type="protein sequence ID" value="MCI35079.1"/>
    <property type="molecule type" value="Genomic_DNA"/>
</dbReference>
<accession>A0A392RFQ1</accession>
<dbReference type="AlphaFoldDB" id="A0A392RFQ1"/>
<feature type="non-terminal residue" evidence="1">
    <location>
        <position position="63"/>
    </location>
</feature>
<sequence length="63" mass="7066">MMHLREALTIHLQLLHLQLISQDQYNTLMSLIHNSTLAPNSPFASSNQVGSFMIHDPSSGIHK</sequence>
<name>A0A392RFQ1_9FABA</name>
<reference evidence="1 2" key="1">
    <citation type="journal article" date="2018" name="Front. Plant Sci.">
        <title>Red Clover (Trifolium pratense) and Zigzag Clover (T. medium) - A Picture of Genomic Similarities and Differences.</title>
        <authorList>
            <person name="Dluhosova J."/>
            <person name="Istvanek J."/>
            <person name="Nedelnik J."/>
            <person name="Repkova J."/>
        </authorList>
    </citation>
    <scope>NUCLEOTIDE SEQUENCE [LARGE SCALE GENOMIC DNA]</scope>
    <source>
        <strain evidence="2">cv. 10/8</strain>
        <tissue evidence="1">Leaf</tissue>
    </source>
</reference>
<dbReference type="Proteomes" id="UP000265520">
    <property type="component" value="Unassembled WGS sequence"/>
</dbReference>
<evidence type="ECO:0000313" key="1">
    <source>
        <dbReference type="EMBL" id="MCI35079.1"/>
    </source>
</evidence>
<organism evidence="1 2">
    <name type="scientific">Trifolium medium</name>
    <dbReference type="NCBI Taxonomy" id="97028"/>
    <lineage>
        <taxon>Eukaryota</taxon>
        <taxon>Viridiplantae</taxon>
        <taxon>Streptophyta</taxon>
        <taxon>Embryophyta</taxon>
        <taxon>Tracheophyta</taxon>
        <taxon>Spermatophyta</taxon>
        <taxon>Magnoliopsida</taxon>
        <taxon>eudicotyledons</taxon>
        <taxon>Gunneridae</taxon>
        <taxon>Pentapetalae</taxon>
        <taxon>rosids</taxon>
        <taxon>fabids</taxon>
        <taxon>Fabales</taxon>
        <taxon>Fabaceae</taxon>
        <taxon>Papilionoideae</taxon>
        <taxon>50 kb inversion clade</taxon>
        <taxon>NPAAA clade</taxon>
        <taxon>Hologalegina</taxon>
        <taxon>IRL clade</taxon>
        <taxon>Trifolieae</taxon>
        <taxon>Trifolium</taxon>
    </lineage>
</organism>
<comment type="caution">
    <text evidence="1">The sequence shown here is derived from an EMBL/GenBank/DDBJ whole genome shotgun (WGS) entry which is preliminary data.</text>
</comment>